<dbReference type="SUPFAM" id="SSF51905">
    <property type="entry name" value="FAD/NAD(P)-binding domain"/>
    <property type="match status" value="1"/>
</dbReference>
<dbReference type="PROSITE" id="PS51318">
    <property type="entry name" value="TAT"/>
    <property type="match status" value="1"/>
</dbReference>
<dbReference type="Gene3D" id="1.10.405.10">
    <property type="entry name" value="Guanine Nucleotide Dissociation Inhibitor, domain 1"/>
    <property type="match status" value="1"/>
</dbReference>
<dbReference type="InterPro" id="IPR036188">
    <property type="entry name" value="FAD/NAD-bd_sf"/>
</dbReference>
<sequence length="612" mass="68866">MSDKVTRRDFLNGTQIAIGASMVGPWSELLAASGSPFDLSSDYYPPAKTGLRGSHDGAWETMHARVAGRDFKAPRADEKYDLVVVGAGISGLSAAHFYRKEKPDARILVLDNHDDFGGHAKRNEFSINGKTRIGYGGTESIDTPSSYSQVAKDMLVDVGIDTQKFYKLYHQELYASMGLSKGILFDKETYGEQKLVGGYNRIPWQEFAAQTPMSDKARADLIRVWTDERDYLPGLGRDEKIAKLSKMSYYAFLRDLVKVDQQVLEMYRRWGMSFWCVGIDEIPATSVQSYDGGMPGLTHTLPRVGYRGDEPYIFHFPDGNASVARLLVRKLIPDAVPGNTMEDVVTARVDYSRLDRESQGTRIRLNSTVVNVRHTGRNDNVDVTYAHGNEVYTVRAGRCIMACYNSVVPYICPELPTEQKEGLAYNVKVPLVYTKVLVPNWRPFAELGLDFVYYTNDFFKQVELDYPVSIGNYEFGKTPDDPMVLHMCHVQHFPDIKGPEQWRAGRRHLLGTPFSVYEGHVRDQLDQALSGAGFDAERDIHAITVNRWAHGYSYSNDLLWEPEWPDPKQTPWYKARQPHGRITIANSDAGVQATTNSAITQGHRAVMEALQG</sequence>
<dbReference type="Gene3D" id="3.90.660.10">
    <property type="match status" value="1"/>
</dbReference>
<dbReference type="STRING" id="1548547.BA177_13505"/>
<dbReference type="Proteomes" id="UP000092695">
    <property type="component" value="Chromosome"/>
</dbReference>
<dbReference type="RefSeq" id="WP_068617054.1">
    <property type="nucleotide sequence ID" value="NZ_CP016268.1"/>
</dbReference>
<dbReference type="GO" id="GO:0016491">
    <property type="term" value="F:oxidoreductase activity"/>
    <property type="evidence" value="ECO:0007669"/>
    <property type="project" value="TreeGrafter"/>
</dbReference>
<reference evidence="1 2" key="1">
    <citation type="submission" date="2016-06" db="EMBL/GenBank/DDBJ databases">
        <title>Complete genome sequence of a deep-branching marine Gamma Proteobacterium Woeseia oceani type strain XK5.</title>
        <authorList>
            <person name="Mu D."/>
            <person name="Du Z."/>
        </authorList>
    </citation>
    <scope>NUCLEOTIDE SEQUENCE [LARGE SCALE GENOMIC DNA]</scope>
    <source>
        <strain evidence="1 2">XK5</strain>
    </source>
</reference>
<keyword evidence="2" id="KW-1185">Reference proteome</keyword>
<dbReference type="PANTHER" id="PTHR42923:SF3">
    <property type="entry name" value="PROTOPORPHYRINOGEN OXIDASE"/>
    <property type="match status" value="1"/>
</dbReference>
<gene>
    <name evidence="1" type="ORF">BA177_13505</name>
</gene>
<dbReference type="AlphaFoldDB" id="A0A193LI08"/>
<dbReference type="InterPro" id="IPR050464">
    <property type="entry name" value="Zeta_carotene_desat/Oxidored"/>
</dbReference>
<organism evidence="1 2">
    <name type="scientific">Woeseia oceani</name>
    <dbReference type="NCBI Taxonomy" id="1548547"/>
    <lineage>
        <taxon>Bacteria</taxon>
        <taxon>Pseudomonadati</taxon>
        <taxon>Pseudomonadota</taxon>
        <taxon>Gammaproteobacteria</taxon>
        <taxon>Woeseiales</taxon>
        <taxon>Woeseiaceae</taxon>
        <taxon>Woeseia</taxon>
    </lineage>
</organism>
<name>A0A193LI08_9GAMM</name>
<dbReference type="InterPro" id="IPR006311">
    <property type="entry name" value="TAT_signal"/>
</dbReference>
<evidence type="ECO:0000313" key="1">
    <source>
        <dbReference type="EMBL" id="ANO52078.1"/>
    </source>
</evidence>
<evidence type="ECO:0000313" key="2">
    <source>
        <dbReference type="Proteomes" id="UP000092695"/>
    </source>
</evidence>
<dbReference type="EMBL" id="CP016268">
    <property type="protein sequence ID" value="ANO52078.1"/>
    <property type="molecule type" value="Genomic_DNA"/>
</dbReference>
<dbReference type="Gene3D" id="3.50.50.60">
    <property type="entry name" value="FAD/NAD(P)-binding domain"/>
    <property type="match status" value="1"/>
</dbReference>
<evidence type="ECO:0008006" key="3">
    <source>
        <dbReference type="Google" id="ProtNLM"/>
    </source>
</evidence>
<dbReference type="KEGG" id="woc:BA177_13505"/>
<proteinExistence type="predicted"/>
<protein>
    <recommendedName>
        <fullName evidence="3">Twin-arginine translocation pathway signal protein</fullName>
    </recommendedName>
</protein>
<accession>A0A193LI08</accession>
<dbReference type="Pfam" id="PF13450">
    <property type="entry name" value="NAD_binding_8"/>
    <property type="match status" value="1"/>
</dbReference>
<dbReference type="PANTHER" id="PTHR42923">
    <property type="entry name" value="PROTOPORPHYRINOGEN OXIDASE"/>
    <property type="match status" value="1"/>
</dbReference>